<dbReference type="EMBL" id="QUMO01000001">
    <property type="protein sequence ID" value="REF89502.1"/>
    <property type="molecule type" value="Genomic_DNA"/>
</dbReference>
<reference evidence="2 3" key="1">
    <citation type="submission" date="2018-08" db="EMBL/GenBank/DDBJ databases">
        <title>Genomic Encyclopedia of Type Strains, Phase IV (KMG-IV): sequencing the most valuable type-strain genomes for metagenomic binning, comparative biology and taxonomic classification.</title>
        <authorList>
            <person name="Goeker M."/>
        </authorList>
    </citation>
    <scope>NUCLEOTIDE SEQUENCE [LARGE SCALE GENOMIC DNA]</scope>
    <source>
        <strain evidence="2 3">BW863</strain>
    </source>
</reference>
<protein>
    <submittedName>
        <fullName evidence="2">Uncharacterized protein</fullName>
    </submittedName>
</protein>
<comment type="caution">
    <text evidence="2">The sequence shown here is derived from an EMBL/GenBank/DDBJ whole genome shotgun (WGS) entry which is preliminary data.</text>
</comment>
<feature type="region of interest" description="Disordered" evidence="1">
    <location>
        <begin position="1"/>
        <end position="20"/>
    </location>
</feature>
<proteinExistence type="predicted"/>
<accession>A0A3D9Z2Y6</accession>
<name>A0A3D9Z2Y6_9HYPH</name>
<dbReference type="AlphaFoldDB" id="A0A3D9Z2Y6"/>
<organism evidence="2 3">
    <name type="scientific">Methylovirgula ligni</name>
    <dbReference type="NCBI Taxonomy" id="569860"/>
    <lineage>
        <taxon>Bacteria</taxon>
        <taxon>Pseudomonadati</taxon>
        <taxon>Pseudomonadota</taxon>
        <taxon>Alphaproteobacteria</taxon>
        <taxon>Hyphomicrobiales</taxon>
        <taxon>Beijerinckiaceae</taxon>
        <taxon>Methylovirgula</taxon>
    </lineage>
</organism>
<evidence type="ECO:0000313" key="2">
    <source>
        <dbReference type="EMBL" id="REF89502.1"/>
    </source>
</evidence>
<feature type="compositionally biased region" description="Basic and acidic residues" evidence="1">
    <location>
        <begin position="9"/>
        <end position="20"/>
    </location>
</feature>
<keyword evidence="3" id="KW-1185">Reference proteome</keyword>
<gene>
    <name evidence="2" type="ORF">DES32_0724</name>
</gene>
<evidence type="ECO:0000313" key="3">
    <source>
        <dbReference type="Proteomes" id="UP000256900"/>
    </source>
</evidence>
<sequence>MWDWNKGWEPGRQRETRPSLRLERHRSELPRGKDMAAHIGAELRTVLVPHPTEKLSGLDELLARIDAQIDARRERLP</sequence>
<evidence type="ECO:0000256" key="1">
    <source>
        <dbReference type="SAM" id="MobiDB-lite"/>
    </source>
</evidence>
<dbReference type="Proteomes" id="UP000256900">
    <property type="component" value="Unassembled WGS sequence"/>
</dbReference>